<dbReference type="InterPro" id="IPR016174">
    <property type="entry name" value="Di-haem_cyt_TM"/>
</dbReference>
<evidence type="ECO:0000256" key="12">
    <source>
        <dbReference type="ARBA" id="ARBA00023004"/>
    </source>
</evidence>
<dbReference type="InterPro" id="IPR030689">
    <property type="entry name" value="Cytochrome_b"/>
</dbReference>
<comment type="cofactor">
    <cofactor evidence="17">
        <name>heme</name>
        <dbReference type="ChEBI" id="CHEBI:30413"/>
    </cofactor>
    <text evidence="17">Binds 2 heme groups non-covalently.</text>
</comment>
<feature type="binding site" description="axial binding residue" evidence="17">
    <location>
        <position position="195"/>
    </location>
    <ligand>
        <name>heme b</name>
        <dbReference type="ChEBI" id="CHEBI:60344"/>
        <label>b566</label>
    </ligand>
    <ligandPart>
        <name>Fe</name>
        <dbReference type="ChEBI" id="CHEBI:18248"/>
    </ligandPart>
</feature>
<dbReference type="PANTHER" id="PTHR19271">
    <property type="entry name" value="CYTOCHROME B"/>
    <property type="match status" value="1"/>
</dbReference>
<feature type="domain" description="Cytochrome b/b6 C-terminal region profile" evidence="20">
    <location>
        <begin position="209"/>
        <end position="379"/>
    </location>
</feature>
<dbReference type="Pfam" id="PF00032">
    <property type="entry name" value="Cytochrom_B_C"/>
    <property type="match status" value="1"/>
</dbReference>
<dbReference type="CDD" id="cd00284">
    <property type="entry name" value="Cytochrome_b_N"/>
    <property type="match status" value="1"/>
</dbReference>
<evidence type="ECO:0000256" key="5">
    <source>
        <dbReference type="ARBA" id="ARBA00022617"/>
    </source>
</evidence>
<keyword evidence="13" id="KW-0830">Ubiquinone</keyword>
<dbReference type="EMBL" id="MT875425">
    <property type="protein sequence ID" value="QST18659.1"/>
    <property type="molecule type" value="Genomic_DNA"/>
</dbReference>
<sequence length="379" mass="43003">MSLRKSHPLIKIVNSTLVDLPSPANLSVNWNYGSLLGLILIIQLVSGIILATRFSGHSDLSFDSVISIYQDSNYGWLLRLVHSTGASFFFFFIYLHIGRGLYYGSYIYPEVWNIGVVIYLILMGTAFLGYVLPWGQMSYWAATVITNLLSAIPWLGSVLVEWVWGGFAVGNPTLTRFFALHYLLPFVVTALVILHIFYLHLYGSSNPLGVSSNTNKVSFHYYYSVKDLYVYFVFLFVFMVFTLKYGYIFMDAENFIPANPLVTPTHIQPEWYFLFAYAILRSIPNKLGGVLGLVAAVMVLFIFSISTSKLLFTGSMYSPIARLVFWTLFSDFLLLTWLGSCPAESPYTEVAMFSTVAYFSLMFTLCIWPHVSTYLYLKS</sequence>
<evidence type="ECO:0000256" key="11">
    <source>
        <dbReference type="ARBA" id="ARBA00022989"/>
    </source>
</evidence>
<dbReference type="GO" id="GO:0008121">
    <property type="term" value="F:quinol-cytochrome-c reductase activity"/>
    <property type="evidence" value="ECO:0007669"/>
    <property type="project" value="InterPro"/>
</dbReference>
<feature type="transmembrane region" description="Helical" evidence="18">
    <location>
        <begin position="350"/>
        <end position="377"/>
    </location>
</feature>
<evidence type="ECO:0000256" key="2">
    <source>
        <dbReference type="ARBA" id="ARBA00004448"/>
    </source>
</evidence>
<feature type="transmembrane region" description="Helical" evidence="18">
    <location>
        <begin position="180"/>
        <end position="201"/>
    </location>
</feature>
<keyword evidence="8 17" id="KW-0479">Metal-binding</keyword>
<dbReference type="PANTHER" id="PTHR19271:SF16">
    <property type="entry name" value="CYTOCHROME B"/>
    <property type="match status" value="1"/>
</dbReference>
<evidence type="ECO:0000256" key="1">
    <source>
        <dbReference type="ARBA" id="ARBA00002566"/>
    </source>
</evidence>
<reference evidence="21" key="2">
    <citation type="submission" date="2020-08" db="EMBL/GenBank/DDBJ databases">
        <authorList>
            <person name="Kim M.-S."/>
            <person name="Lee J.-S."/>
        </authorList>
    </citation>
    <scope>NUCLEOTIDE SEQUENCE</scope>
</reference>
<evidence type="ECO:0000256" key="17">
    <source>
        <dbReference type="PIRSR" id="PIRSR038885-2"/>
    </source>
</evidence>
<dbReference type="Gene3D" id="1.20.810.10">
    <property type="entry name" value="Cytochrome Bc1 Complex, Chain C"/>
    <property type="match status" value="1"/>
</dbReference>
<dbReference type="GO" id="GO:0005743">
    <property type="term" value="C:mitochondrial inner membrane"/>
    <property type="evidence" value="ECO:0007669"/>
    <property type="project" value="UniProtKB-SubCell"/>
</dbReference>
<evidence type="ECO:0000256" key="16">
    <source>
        <dbReference type="PIRSR" id="PIRSR038885-1"/>
    </source>
</evidence>
<protein>
    <recommendedName>
        <fullName evidence="3 18">Cytochrome b</fullName>
    </recommendedName>
</protein>
<dbReference type="GO" id="GO:0046872">
    <property type="term" value="F:metal ion binding"/>
    <property type="evidence" value="ECO:0007669"/>
    <property type="project" value="UniProtKB-UniRule"/>
</dbReference>
<comment type="function">
    <text evidence="1 18">Component of the ubiquinol-cytochrome c reductase complex (complex III or cytochrome b-c1 complex) that is part of the mitochondrial respiratory chain. The b-c1 complex mediates electron transfer from ubiquinol to cytochrome c. Contributes to the generation of a proton gradient across the mitochondrial membrane that is then used for ATP synthesis.</text>
</comment>
<feature type="transmembrane region" description="Helical" evidence="18">
    <location>
        <begin position="139"/>
        <end position="160"/>
    </location>
</feature>
<name>A0A8A1RUH6_9BILA</name>
<geneLocation type="mitochondrion" evidence="21"/>
<dbReference type="InterPro" id="IPR048260">
    <property type="entry name" value="Cytochrome_b_C_euk/bac"/>
</dbReference>
<keyword evidence="10 18" id="KW-0249">Electron transport</keyword>
<evidence type="ECO:0000256" key="15">
    <source>
        <dbReference type="ARBA" id="ARBA00023136"/>
    </source>
</evidence>
<evidence type="ECO:0000256" key="10">
    <source>
        <dbReference type="ARBA" id="ARBA00022982"/>
    </source>
</evidence>
<keyword evidence="9" id="KW-0999">Mitochondrion inner membrane</keyword>
<keyword evidence="15 18" id="KW-0472">Membrane</keyword>
<comment type="cofactor">
    <cofactor evidence="18">
        <name>heme b</name>
        <dbReference type="ChEBI" id="CHEBI:60344"/>
    </cofactor>
    <text evidence="18">Binds 2 heme groups non-covalently.</text>
</comment>
<evidence type="ECO:0000256" key="14">
    <source>
        <dbReference type="ARBA" id="ARBA00023128"/>
    </source>
</evidence>
<dbReference type="SUPFAM" id="SSF81342">
    <property type="entry name" value="Transmembrane di-heme cytochromes"/>
    <property type="match status" value="1"/>
</dbReference>
<keyword evidence="11 18" id="KW-1133">Transmembrane helix</keyword>
<keyword evidence="5 17" id="KW-0349">Heme</keyword>
<reference evidence="21" key="1">
    <citation type="journal article" date="2020" name="Mitochondrial DNA Part B Resour">
        <title>Complete mitochondrial genome of the freshwater monogonont rotifer Brachionus angularis (Rotifera, Brachionidae).</title>
        <authorList>
            <person name="Kim M.S."/>
            <person name="Choi B.S."/>
            <person name="Ogello E.O."/>
            <person name="Kim H.J."/>
            <person name="Hagiwara A."/>
            <person name="Lee J.S."/>
        </authorList>
    </citation>
    <scope>NUCLEOTIDE SEQUENCE</scope>
</reference>
<dbReference type="GO" id="GO:0045275">
    <property type="term" value="C:respiratory chain complex III"/>
    <property type="evidence" value="ECO:0007669"/>
    <property type="project" value="InterPro"/>
</dbReference>
<evidence type="ECO:0000259" key="20">
    <source>
        <dbReference type="PROSITE" id="PS51003"/>
    </source>
</evidence>
<dbReference type="InterPro" id="IPR048259">
    <property type="entry name" value="Cytochrome_b_N_euk/bac"/>
</dbReference>
<dbReference type="GO" id="GO:0006122">
    <property type="term" value="P:mitochondrial electron transport, ubiquinol to cytochrome c"/>
    <property type="evidence" value="ECO:0007669"/>
    <property type="project" value="TreeGrafter"/>
</dbReference>
<feature type="binding site" evidence="16">
    <location>
        <position position="200"/>
    </location>
    <ligand>
        <name>a ubiquinone</name>
        <dbReference type="ChEBI" id="CHEBI:16389"/>
    </ligand>
</feature>
<dbReference type="InterPro" id="IPR027387">
    <property type="entry name" value="Cytb/b6-like_sf"/>
</dbReference>
<keyword evidence="6 18" id="KW-0679">Respiratory chain</keyword>
<evidence type="ECO:0000256" key="13">
    <source>
        <dbReference type="ARBA" id="ARBA00023075"/>
    </source>
</evidence>
<evidence type="ECO:0000259" key="19">
    <source>
        <dbReference type="PROSITE" id="PS51002"/>
    </source>
</evidence>
<evidence type="ECO:0000256" key="4">
    <source>
        <dbReference type="ARBA" id="ARBA00022448"/>
    </source>
</evidence>
<dbReference type="AlphaFoldDB" id="A0A8A1RUH6"/>
<feature type="binding site" description="axial binding residue" evidence="17">
    <location>
        <position position="96"/>
    </location>
    <ligand>
        <name>heme b</name>
        <dbReference type="ChEBI" id="CHEBI:60344"/>
        <label>b566</label>
    </ligand>
    <ligandPart>
        <name>Fe</name>
        <dbReference type="ChEBI" id="CHEBI:18248"/>
    </ligandPart>
</feature>
<dbReference type="GO" id="GO:0016491">
    <property type="term" value="F:oxidoreductase activity"/>
    <property type="evidence" value="ECO:0007669"/>
    <property type="project" value="UniProtKB-UniRule"/>
</dbReference>
<dbReference type="InterPro" id="IPR036150">
    <property type="entry name" value="Cyt_b/b6_C_sf"/>
</dbReference>
<dbReference type="PROSITE" id="PS51003">
    <property type="entry name" value="CYTB_CTER"/>
    <property type="match status" value="1"/>
</dbReference>
<feature type="binding site" description="axial binding residue" evidence="17">
    <location>
        <position position="181"/>
    </location>
    <ligand>
        <name>heme b</name>
        <dbReference type="ChEBI" id="CHEBI:60344"/>
        <label>b562</label>
    </ligand>
    <ligandPart>
        <name>Fe</name>
        <dbReference type="ChEBI" id="CHEBI:18248"/>
    </ligandPart>
</feature>
<evidence type="ECO:0000256" key="7">
    <source>
        <dbReference type="ARBA" id="ARBA00022692"/>
    </source>
</evidence>
<evidence type="ECO:0000313" key="21">
    <source>
        <dbReference type="EMBL" id="QST18659.1"/>
    </source>
</evidence>
<keyword evidence="12 17" id="KW-0408">Iron</keyword>
<feature type="transmembrane region" description="Helical" evidence="18">
    <location>
        <begin position="76"/>
        <end position="97"/>
    </location>
</feature>
<comment type="similarity">
    <text evidence="18">Belongs to the cytochrome b family.</text>
</comment>
<evidence type="ECO:0000256" key="6">
    <source>
        <dbReference type="ARBA" id="ARBA00022660"/>
    </source>
</evidence>
<accession>A0A8A1RUH6</accession>
<organism evidence="21">
    <name type="scientific">Brachionus angularis</name>
    <dbReference type="NCBI Taxonomy" id="396692"/>
    <lineage>
        <taxon>Eukaryota</taxon>
        <taxon>Metazoa</taxon>
        <taxon>Spiralia</taxon>
        <taxon>Gnathifera</taxon>
        <taxon>Rotifera</taxon>
        <taxon>Eurotatoria</taxon>
        <taxon>Monogononta</taxon>
        <taxon>Pseudotrocha</taxon>
        <taxon>Ploima</taxon>
        <taxon>Brachionidae</taxon>
        <taxon>Brachionus</taxon>
    </lineage>
</organism>
<keyword evidence="14 18" id="KW-0496">Mitochondrion</keyword>
<gene>
    <name evidence="21" type="primary">CYTB</name>
</gene>
<feature type="transmembrane region" description="Helical" evidence="18">
    <location>
        <begin position="319"/>
        <end position="338"/>
    </location>
</feature>
<feature type="binding site" description="axial binding residue" evidence="17">
    <location>
        <position position="82"/>
    </location>
    <ligand>
        <name>heme b</name>
        <dbReference type="ChEBI" id="CHEBI:60344"/>
        <label>b562</label>
    </ligand>
    <ligandPart>
        <name>Fe</name>
        <dbReference type="ChEBI" id="CHEBI:18248"/>
    </ligandPart>
</feature>
<dbReference type="PROSITE" id="PS51002">
    <property type="entry name" value="CYTB_NTER"/>
    <property type="match status" value="1"/>
</dbReference>
<feature type="domain" description="Cytochrome b/b6 N-terminal region profile" evidence="19">
    <location>
        <begin position="1"/>
        <end position="208"/>
    </location>
</feature>
<comment type="subcellular location">
    <subcellularLocation>
        <location evidence="2">Mitochondrion inner membrane</location>
        <topology evidence="2">Multi-pass membrane protein</topology>
    </subcellularLocation>
</comment>
<keyword evidence="7 18" id="KW-0812">Transmembrane</keyword>
<proteinExistence type="inferred from homology"/>
<dbReference type="InterPro" id="IPR005798">
    <property type="entry name" value="Cyt_b/b6_C"/>
</dbReference>
<dbReference type="CDD" id="cd00290">
    <property type="entry name" value="cytochrome_b_C"/>
    <property type="match status" value="1"/>
</dbReference>
<evidence type="ECO:0000256" key="18">
    <source>
        <dbReference type="RuleBase" id="RU362117"/>
    </source>
</evidence>
<evidence type="ECO:0000256" key="8">
    <source>
        <dbReference type="ARBA" id="ARBA00022723"/>
    </source>
</evidence>
<dbReference type="SUPFAM" id="SSF81648">
    <property type="entry name" value="a domain/subunit of cytochrome bc1 complex (Ubiquinol-cytochrome c reductase)"/>
    <property type="match status" value="1"/>
</dbReference>
<dbReference type="PIRSF" id="PIRSF038885">
    <property type="entry name" value="COB"/>
    <property type="match status" value="1"/>
</dbReference>
<feature type="transmembrane region" description="Helical" evidence="18">
    <location>
        <begin position="112"/>
        <end position="132"/>
    </location>
</feature>
<feature type="transmembrane region" description="Helical" evidence="18">
    <location>
        <begin position="32"/>
        <end position="55"/>
    </location>
</feature>
<dbReference type="InterPro" id="IPR005797">
    <property type="entry name" value="Cyt_b/b6_N"/>
</dbReference>
<evidence type="ECO:0000256" key="3">
    <source>
        <dbReference type="ARBA" id="ARBA00013531"/>
    </source>
</evidence>
<dbReference type="Pfam" id="PF00033">
    <property type="entry name" value="Cytochrome_B"/>
    <property type="match status" value="1"/>
</dbReference>
<evidence type="ECO:0000256" key="9">
    <source>
        <dbReference type="ARBA" id="ARBA00022792"/>
    </source>
</evidence>
<feature type="transmembrane region" description="Helical" evidence="18">
    <location>
        <begin position="228"/>
        <end position="250"/>
    </location>
</feature>
<feature type="transmembrane region" description="Helical" evidence="18">
    <location>
        <begin position="290"/>
        <end position="312"/>
    </location>
</feature>
<keyword evidence="4 18" id="KW-0813">Transport</keyword>